<evidence type="ECO:0000313" key="7">
    <source>
        <dbReference type="Proteomes" id="UP000006054"/>
    </source>
</evidence>
<dbReference type="InterPro" id="IPR036069">
    <property type="entry name" value="DUF34/NIF3_sf"/>
</dbReference>
<evidence type="ECO:0000256" key="4">
    <source>
        <dbReference type="ARBA" id="ARBA00022723"/>
    </source>
</evidence>
<proteinExistence type="inferred from homology"/>
<comment type="subunit">
    <text evidence="2">Homohexamer.</text>
</comment>
<evidence type="ECO:0000256" key="5">
    <source>
        <dbReference type="PIRSR" id="PIRSR602678-1"/>
    </source>
</evidence>
<dbReference type="RefSeq" id="WP_014799741.1">
    <property type="nucleotide sequence ID" value="NC_018018.1"/>
</dbReference>
<feature type="binding site" evidence="5">
    <location>
        <position position="67"/>
    </location>
    <ligand>
        <name>a divalent metal cation</name>
        <dbReference type="ChEBI" id="CHEBI:60240"/>
        <label>1</label>
    </ligand>
</feature>
<dbReference type="KEGG" id="fli:Fleli_4018"/>
<dbReference type="SUPFAM" id="SSF102705">
    <property type="entry name" value="NIF3 (NGG1p interacting factor 3)-like"/>
    <property type="match status" value="1"/>
</dbReference>
<feature type="binding site" evidence="5">
    <location>
        <position position="66"/>
    </location>
    <ligand>
        <name>a divalent metal cation</name>
        <dbReference type="ChEBI" id="CHEBI:60240"/>
        <label>1</label>
    </ligand>
</feature>
<keyword evidence="7" id="KW-1185">Reference proteome</keyword>
<name>I4AQT3_BERLS</name>
<evidence type="ECO:0000256" key="2">
    <source>
        <dbReference type="ARBA" id="ARBA00011643"/>
    </source>
</evidence>
<dbReference type="Proteomes" id="UP000006054">
    <property type="component" value="Chromosome"/>
</dbReference>
<evidence type="ECO:0000256" key="3">
    <source>
        <dbReference type="ARBA" id="ARBA00022112"/>
    </source>
</evidence>
<keyword evidence="4 5" id="KW-0479">Metal-binding</keyword>
<dbReference type="EMBL" id="CP003345">
    <property type="protein sequence ID" value="AFM06318.1"/>
    <property type="molecule type" value="Genomic_DNA"/>
</dbReference>
<dbReference type="InterPro" id="IPR002678">
    <property type="entry name" value="DUF34/NIF3"/>
</dbReference>
<dbReference type="OrthoDB" id="9792792at2"/>
<accession>I4AQT3</accession>
<dbReference type="PATRIC" id="fig|880071.3.peg.4018"/>
<comment type="similarity">
    <text evidence="1">Belongs to the GTP cyclohydrolase I type 2/NIF3 family.</text>
</comment>
<dbReference type="GO" id="GO:0046872">
    <property type="term" value="F:metal ion binding"/>
    <property type="evidence" value="ECO:0007669"/>
    <property type="project" value="UniProtKB-KW"/>
</dbReference>
<reference evidence="7" key="1">
    <citation type="submission" date="2012-06" db="EMBL/GenBank/DDBJ databases">
        <title>The complete genome of Flexibacter litoralis DSM 6794.</title>
        <authorList>
            <person name="Lucas S."/>
            <person name="Copeland A."/>
            <person name="Lapidus A."/>
            <person name="Glavina del Rio T."/>
            <person name="Dalin E."/>
            <person name="Tice H."/>
            <person name="Bruce D."/>
            <person name="Goodwin L."/>
            <person name="Pitluck S."/>
            <person name="Peters L."/>
            <person name="Ovchinnikova G."/>
            <person name="Lu M."/>
            <person name="Kyrpides N."/>
            <person name="Mavromatis K."/>
            <person name="Ivanova N."/>
            <person name="Brettin T."/>
            <person name="Detter J.C."/>
            <person name="Han C."/>
            <person name="Larimer F."/>
            <person name="Land M."/>
            <person name="Hauser L."/>
            <person name="Markowitz V."/>
            <person name="Cheng J.-F."/>
            <person name="Hugenholtz P."/>
            <person name="Woyke T."/>
            <person name="Wu D."/>
            <person name="Spring S."/>
            <person name="Lang E."/>
            <person name="Kopitz M."/>
            <person name="Brambilla E."/>
            <person name="Klenk H.-P."/>
            <person name="Eisen J.A."/>
        </authorList>
    </citation>
    <scope>NUCLEOTIDE SEQUENCE [LARGE SCALE GENOMIC DNA]</scope>
    <source>
        <strain evidence="7">ATCC 23117 / DSM 6794 / NBRC 15988 / NCIMB 1366 / Sio-4</strain>
    </source>
</reference>
<dbReference type="NCBIfam" id="TIGR00486">
    <property type="entry name" value="YbgI_SA1388"/>
    <property type="match status" value="1"/>
</dbReference>
<protein>
    <recommendedName>
        <fullName evidence="3">GTP cyclohydrolase 1 type 2 homolog</fullName>
    </recommendedName>
</protein>
<organism evidence="6 7">
    <name type="scientific">Bernardetia litoralis (strain ATCC 23117 / DSM 6794 / NBRC 15988 / NCIMB 1366 / Fx l1 / Sio-4)</name>
    <name type="common">Flexibacter litoralis</name>
    <dbReference type="NCBI Taxonomy" id="880071"/>
    <lineage>
        <taxon>Bacteria</taxon>
        <taxon>Pseudomonadati</taxon>
        <taxon>Bacteroidota</taxon>
        <taxon>Cytophagia</taxon>
        <taxon>Cytophagales</taxon>
        <taxon>Bernardetiaceae</taxon>
        <taxon>Bernardetia</taxon>
    </lineage>
</organism>
<feature type="binding site" evidence="5">
    <location>
        <position position="237"/>
    </location>
    <ligand>
        <name>a divalent metal cation</name>
        <dbReference type="ChEBI" id="CHEBI:60240"/>
        <label>1</label>
    </ligand>
</feature>
<feature type="binding site" evidence="5">
    <location>
        <position position="241"/>
    </location>
    <ligand>
        <name>a divalent metal cation</name>
        <dbReference type="ChEBI" id="CHEBI:60240"/>
        <label>1</label>
    </ligand>
</feature>
<evidence type="ECO:0000313" key="6">
    <source>
        <dbReference type="EMBL" id="AFM06318.1"/>
    </source>
</evidence>
<dbReference type="AlphaFoldDB" id="I4AQT3"/>
<dbReference type="eggNOG" id="COG0327">
    <property type="taxonomic scope" value="Bacteria"/>
</dbReference>
<evidence type="ECO:0000256" key="1">
    <source>
        <dbReference type="ARBA" id="ARBA00006964"/>
    </source>
</evidence>
<sequence length="275" mass="30658">MTYTFSQITSYLESIAPLNFQESYDNSGLLVGNPNTEITGVLVSLDTIESVIEEAKAKNCNLIVAHHPIIFKGLKSLTGKNYIERTVIKAIQEGIGIYAIHTNLDNIKDGVNAKISEKIGLINTKILSPKNNTFHKDTNDEPQKVGSGMIGELSEAISATAFLANLKSKMNLPLIKHTCLENFKDQKIKKIALCGGAGSFLLQEAIKQKADFFITGDYKYHEFFDAEDKIVICDIGHYESEVFTKDLLVDFLKNQFSELEIIACQTNTNPVEYYF</sequence>
<dbReference type="Gene3D" id="3.40.1390.30">
    <property type="entry name" value="NIF3 (NGG1p interacting factor 3)-like"/>
    <property type="match status" value="2"/>
</dbReference>
<feature type="binding site" evidence="5">
    <location>
        <position position="105"/>
    </location>
    <ligand>
        <name>a divalent metal cation</name>
        <dbReference type="ChEBI" id="CHEBI:60240"/>
        <label>1</label>
    </ligand>
</feature>
<dbReference type="GO" id="GO:0005737">
    <property type="term" value="C:cytoplasm"/>
    <property type="evidence" value="ECO:0007669"/>
    <property type="project" value="TreeGrafter"/>
</dbReference>
<dbReference type="PANTHER" id="PTHR13799:SF14">
    <property type="entry name" value="GTP CYCLOHYDROLASE 1 TYPE 2 HOMOLOG"/>
    <property type="match status" value="1"/>
</dbReference>
<dbReference type="Pfam" id="PF01784">
    <property type="entry name" value="DUF34_NIF3"/>
    <property type="match status" value="1"/>
</dbReference>
<dbReference type="PANTHER" id="PTHR13799">
    <property type="entry name" value="NGG1 INTERACTING FACTOR 3"/>
    <property type="match status" value="1"/>
</dbReference>
<dbReference type="STRING" id="880071.Fleli_4018"/>
<dbReference type="HOGENOM" id="CLU_037423_2_0_10"/>
<dbReference type="FunFam" id="3.40.1390.30:FF:000001">
    <property type="entry name" value="GTP cyclohydrolase 1 type 2"/>
    <property type="match status" value="1"/>
</dbReference>
<gene>
    <name evidence="6" type="ordered locus">Fleli_4018</name>
</gene>